<dbReference type="InterPro" id="IPR016888">
    <property type="entry name" value="UCP028498"/>
</dbReference>
<organism evidence="1 2">
    <name type="scientific">Actinacidiphila cocklensis</name>
    <dbReference type="NCBI Taxonomy" id="887465"/>
    <lineage>
        <taxon>Bacteria</taxon>
        <taxon>Bacillati</taxon>
        <taxon>Actinomycetota</taxon>
        <taxon>Actinomycetes</taxon>
        <taxon>Kitasatosporales</taxon>
        <taxon>Streptomycetaceae</taxon>
        <taxon>Actinacidiphila</taxon>
    </lineage>
</organism>
<protein>
    <recommendedName>
        <fullName evidence="3">DUF2255 family protein</fullName>
    </recommendedName>
</protein>
<keyword evidence="2" id="KW-1185">Reference proteome</keyword>
<dbReference type="EMBL" id="CAJSLV010000001">
    <property type="protein sequence ID" value="CAG6390696.1"/>
    <property type="molecule type" value="Genomic_DNA"/>
</dbReference>
<dbReference type="AlphaFoldDB" id="A0A9W4DMM0"/>
<evidence type="ECO:0008006" key="3">
    <source>
        <dbReference type="Google" id="ProtNLM"/>
    </source>
</evidence>
<evidence type="ECO:0000313" key="2">
    <source>
        <dbReference type="Proteomes" id="UP001152519"/>
    </source>
</evidence>
<gene>
    <name evidence="1" type="ORF">SCOCK_10164</name>
</gene>
<evidence type="ECO:0000313" key="1">
    <source>
        <dbReference type="EMBL" id="CAG6390696.1"/>
    </source>
</evidence>
<dbReference type="RefSeq" id="WP_251483660.1">
    <property type="nucleotide sequence ID" value="NZ_CAJSLV010000001.1"/>
</dbReference>
<proteinExistence type="predicted"/>
<dbReference type="Pfam" id="PF10012">
    <property type="entry name" value="DUF2255"/>
    <property type="match status" value="1"/>
</dbReference>
<sequence length="127" mass="13139">MNTWTADDRDLLSTAGSLVLTAGSGDRPGVEVGMVVVDGGLYVRAYRGVRSRWYQAAREHGHGRIQLGSVTCDVLLATGDVEPAAGLDAAFRAKYGAAAEAFVTGPQARAATIRIDPAPGAGPLTVN</sequence>
<dbReference type="Proteomes" id="UP001152519">
    <property type="component" value="Unassembled WGS sequence"/>
</dbReference>
<name>A0A9W4DMM0_9ACTN</name>
<accession>A0A9W4DMM0</accession>
<reference evidence="1" key="1">
    <citation type="submission" date="2021-05" db="EMBL/GenBank/DDBJ databases">
        <authorList>
            <person name="Arsene-Ploetze F."/>
        </authorList>
    </citation>
    <scope>NUCLEOTIDE SEQUENCE</scope>
    <source>
        <strain evidence="1">DSM 42138</strain>
    </source>
</reference>
<comment type="caution">
    <text evidence="1">The sequence shown here is derived from an EMBL/GenBank/DDBJ whole genome shotgun (WGS) entry which is preliminary data.</text>
</comment>